<accession>A0ABQ3H5C8</accession>
<evidence type="ECO:0000313" key="1">
    <source>
        <dbReference type="EMBL" id="GHD67986.1"/>
    </source>
</evidence>
<reference evidence="2" key="1">
    <citation type="journal article" date="2019" name="Int. J. Syst. Evol. Microbiol.">
        <title>The Global Catalogue of Microorganisms (GCM) 10K type strain sequencing project: providing services to taxonomists for standard genome sequencing and annotation.</title>
        <authorList>
            <consortium name="The Broad Institute Genomics Platform"/>
            <consortium name="The Broad Institute Genome Sequencing Center for Infectious Disease"/>
            <person name="Wu L."/>
            <person name="Ma J."/>
        </authorList>
    </citation>
    <scope>NUCLEOTIDE SEQUENCE [LARGE SCALE GENOMIC DNA]</scope>
    <source>
        <strain evidence="2">KCTC 23701</strain>
    </source>
</reference>
<organism evidence="1 2">
    <name type="scientific">Jeongeupia chitinilytica</name>
    <dbReference type="NCBI Taxonomy" id="1041641"/>
    <lineage>
        <taxon>Bacteria</taxon>
        <taxon>Pseudomonadati</taxon>
        <taxon>Pseudomonadota</taxon>
        <taxon>Betaproteobacteria</taxon>
        <taxon>Neisseriales</taxon>
        <taxon>Chitinibacteraceae</taxon>
        <taxon>Jeongeupia</taxon>
    </lineage>
</organism>
<dbReference type="EMBL" id="BMYO01000009">
    <property type="protein sequence ID" value="GHD67986.1"/>
    <property type="molecule type" value="Genomic_DNA"/>
</dbReference>
<evidence type="ECO:0000313" key="2">
    <source>
        <dbReference type="Proteomes" id="UP000604737"/>
    </source>
</evidence>
<dbReference type="RefSeq" id="WP_189461962.1">
    <property type="nucleotide sequence ID" value="NZ_BMYO01000009.1"/>
</dbReference>
<keyword evidence="2" id="KW-1185">Reference proteome</keyword>
<protein>
    <submittedName>
        <fullName evidence="1">Uncharacterized protein</fullName>
    </submittedName>
</protein>
<name>A0ABQ3H5C8_9NEIS</name>
<comment type="caution">
    <text evidence="1">The sequence shown here is derived from an EMBL/GenBank/DDBJ whole genome shotgun (WGS) entry which is preliminary data.</text>
</comment>
<dbReference type="Proteomes" id="UP000604737">
    <property type="component" value="Unassembled WGS sequence"/>
</dbReference>
<sequence length="124" mass="13324">MSGRITFWEGNGATQDQVGNTLSGGRSYSIDCKNGDQGFSNDEARSMKLESIPGMTLIKVYDSPSASEGDDWSKILIKGPISGTVVVPSFNSSGNYDNGNVVVTTKYVNGLDGKISRIMIDYLE</sequence>
<gene>
    <name evidence="1" type="ORF">GCM10007350_32490</name>
</gene>
<proteinExistence type="predicted"/>